<feature type="domain" description="Aminotransferase class V" evidence="3">
    <location>
        <begin position="2"/>
        <end position="364"/>
    </location>
</feature>
<dbReference type="Gene3D" id="3.90.1150.10">
    <property type="entry name" value="Aspartate Aminotransferase, domain 1"/>
    <property type="match status" value="1"/>
</dbReference>
<evidence type="ECO:0000256" key="1">
    <source>
        <dbReference type="ARBA" id="ARBA00001933"/>
    </source>
</evidence>
<keyword evidence="5" id="KW-1185">Reference proteome</keyword>
<organism evidence="4 5">
    <name type="scientific">Culicoidibacter larvae</name>
    <dbReference type="NCBI Taxonomy" id="2579976"/>
    <lineage>
        <taxon>Bacteria</taxon>
        <taxon>Bacillati</taxon>
        <taxon>Bacillota</taxon>
        <taxon>Culicoidibacteria</taxon>
        <taxon>Culicoidibacterales</taxon>
        <taxon>Culicoidibacteraceae</taxon>
        <taxon>Culicoidibacter</taxon>
    </lineage>
</organism>
<proteinExistence type="predicted"/>
<gene>
    <name evidence="4" type="ORF">FEZ08_07630</name>
</gene>
<dbReference type="InterPro" id="IPR016454">
    <property type="entry name" value="Cysteine_dSase"/>
</dbReference>
<evidence type="ECO:0000313" key="5">
    <source>
        <dbReference type="Proteomes" id="UP000306912"/>
    </source>
</evidence>
<dbReference type="FunCoup" id="A0A5R8QB76">
    <property type="interactions" value="55"/>
</dbReference>
<dbReference type="RefSeq" id="WP_138191135.1">
    <property type="nucleotide sequence ID" value="NZ_VBWP01000006.1"/>
</dbReference>
<accession>A0A5R8QB76</accession>
<evidence type="ECO:0000259" key="3">
    <source>
        <dbReference type="Pfam" id="PF00266"/>
    </source>
</evidence>
<dbReference type="GO" id="GO:0003824">
    <property type="term" value="F:catalytic activity"/>
    <property type="evidence" value="ECO:0007669"/>
    <property type="project" value="UniProtKB-ARBA"/>
</dbReference>
<reference evidence="4 5" key="1">
    <citation type="submission" date="2019-05" db="EMBL/GenBank/DDBJ databases">
        <title>Culicoidintestinum kansasii gen. nov., sp. nov. from the gastrointestinal tract of the biting midge, Culicoides sonorensis.</title>
        <authorList>
            <person name="Neupane S."/>
            <person name="Ghosh A."/>
            <person name="Gunther S."/>
            <person name="Martin K."/>
            <person name="Zurek L."/>
        </authorList>
    </citation>
    <scope>NUCLEOTIDE SEQUENCE [LARGE SCALE GENOMIC DNA]</scope>
    <source>
        <strain evidence="4 5">CS-1</strain>
    </source>
</reference>
<evidence type="ECO:0000256" key="2">
    <source>
        <dbReference type="ARBA" id="ARBA00022898"/>
    </source>
</evidence>
<dbReference type="PIRSF" id="PIRSF005572">
    <property type="entry name" value="NifS"/>
    <property type="match status" value="1"/>
</dbReference>
<dbReference type="EMBL" id="VBWP01000006">
    <property type="protein sequence ID" value="TLG72909.1"/>
    <property type="molecule type" value="Genomic_DNA"/>
</dbReference>
<dbReference type="OrthoDB" id="9808002at2"/>
<comment type="cofactor">
    <cofactor evidence="1">
        <name>pyridoxal 5'-phosphate</name>
        <dbReference type="ChEBI" id="CHEBI:597326"/>
    </cofactor>
</comment>
<dbReference type="Gene3D" id="1.10.260.50">
    <property type="match status" value="1"/>
</dbReference>
<sequence>MIYLDFAATTPTNPEVLKAFDEVTINYFGNTGSLHDVGVKAATLVEHSRNQVAELLKVKPEEIIFTSGATEANNLAIKGVALANKHRGNHVITTKIEHASVYDTCQFLETYFGFDVTYLNVDEYCRVDPAELAASMRDDTVLVSIMHVNSEVGSIQPIAELAEIVRQNPKTYFHVDMVQSFGKVPFVFEDLDIDMASFSMHKIFGLKGSGFLYKKNTVQIAPLISGGLQENGFRGGTQNTAAEIVVAKTVRLAVENFEAKFSHTMDMRNRLFAGIEAIPGVVINTPQIGFSPAMVNFSVVGAKPESIVHALAEREIYISTRSACSAKNGKPSRVLQAMPISHERAISGLRISVSYVTTAEEIDATIAALAEIVATIEKSA</sequence>
<protein>
    <submittedName>
        <fullName evidence="4">Cysteine desulfurase</fullName>
    </submittedName>
</protein>
<dbReference type="InParanoid" id="A0A5R8QB76"/>
<keyword evidence="2" id="KW-0663">Pyridoxal phosphate</keyword>
<dbReference type="SUPFAM" id="SSF53383">
    <property type="entry name" value="PLP-dependent transferases"/>
    <property type="match status" value="1"/>
</dbReference>
<dbReference type="InterPro" id="IPR015422">
    <property type="entry name" value="PyrdxlP-dep_Trfase_small"/>
</dbReference>
<dbReference type="PANTHER" id="PTHR11601">
    <property type="entry name" value="CYSTEINE DESULFURYLASE FAMILY MEMBER"/>
    <property type="match status" value="1"/>
</dbReference>
<dbReference type="InterPro" id="IPR015421">
    <property type="entry name" value="PyrdxlP-dep_Trfase_major"/>
</dbReference>
<dbReference type="Pfam" id="PF00266">
    <property type="entry name" value="Aminotran_5"/>
    <property type="match status" value="1"/>
</dbReference>
<dbReference type="Gene3D" id="3.40.640.10">
    <property type="entry name" value="Type I PLP-dependent aspartate aminotransferase-like (Major domain)"/>
    <property type="match status" value="1"/>
</dbReference>
<dbReference type="InterPro" id="IPR000192">
    <property type="entry name" value="Aminotrans_V_dom"/>
</dbReference>
<dbReference type="InterPro" id="IPR015424">
    <property type="entry name" value="PyrdxlP-dep_Trfase"/>
</dbReference>
<dbReference type="PANTHER" id="PTHR11601:SF50">
    <property type="entry name" value="CYSTEINE DESULFURASE ISCS 2-RELATED"/>
    <property type="match status" value="1"/>
</dbReference>
<dbReference type="Proteomes" id="UP000306912">
    <property type="component" value="Unassembled WGS sequence"/>
</dbReference>
<dbReference type="AlphaFoldDB" id="A0A5R8QB76"/>
<name>A0A5R8QB76_9FIRM</name>
<comment type="caution">
    <text evidence="4">The sequence shown here is derived from an EMBL/GenBank/DDBJ whole genome shotgun (WGS) entry which is preliminary data.</text>
</comment>
<evidence type="ECO:0000313" key="4">
    <source>
        <dbReference type="EMBL" id="TLG72909.1"/>
    </source>
</evidence>